<dbReference type="InterPro" id="IPR028082">
    <property type="entry name" value="Peripla_BP_I"/>
</dbReference>
<dbReference type="SUPFAM" id="SSF53822">
    <property type="entry name" value="Periplasmic binding protein-like I"/>
    <property type="match status" value="1"/>
</dbReference>
<keyword evidence="7" id="KW-1185">Reference proteome</keyword>
<dbReference type="Proteomes" id="UP001159042">
    <property type="component" value="Unassembled WGS sequence"/>
</dbReference>
<dbReference type="InterPro" id="IPR001828">
    <property type="entry name" value="ANF_lig-bd_rcpt"/>
</dbReference>
<accession>A0AAV8WDU4</accession>
<evidence type="ECO:0000313" key="7">
    <source>
        <dbReference type="Proteomes" id="UP001159042"/>
    </source>
</evidence>
<keyword evidence="4" id="KW-0472">Membrane</keyword>
<dbReference type="Pfam" id="PF01094">
    <property type="entry name" value="ANF_receptor"/>
    <property type="match status" value="1"/>
</dbReference>
<keyword evidence="3" id="KW-1133">Transmembrane helix</keyword>
<protein>
    <recommendedName>
        <fullName evidence="5">Receptor ligand binding region domain-containing protein</fullName>
    </recommendedName>
</protein>
<proteinExistence type="predicted"/>
<organism evidence="6 7">
    <name type="scientific">Exocentrus adspersus</name>
    <dbReference type="NCBI Taxonomy" id="1586481"/>
    <lineage>
        <taxon>Eukaryota</taxon>
        <taxon>Metazoa</taxon>
        <taxon>Ecdysozoa</taxon>
        <taxon>Arthropoda</taxon>
        <taxon>Hexapoda</taxon>
        <taxon>Insecta</taxon>
        <taxon>Pterygota</taxon>
        <taxon>Neoptera</taxon>
        <taxon>Endopterygota</taxon>
        <taxon>Coleoptera</taxon>
        <taxon>Polyphaga</taxon>
        <taxon>Cucujiformia</taxon>
        <taxon>Chrysomeloidea</taxon>
        <taxon>Cerambycidae</taxon>
        <taxon>Lamiinae</taxon>
        <taxon>Acanthocinini</taxon>
        <taxon>Exocentrus</taxon>
    </lineage>
</organism>
<dbReference type="Gene3D" id="3.40.50.2300">
    <property type="match status" value="2"/>
</dbReference>
<dbReference type="GO" id="GO:0016020">
    <property type="term" value="C:membrane"/>
    <property type="evidence" value="ECO:0007669"/>
    <property type="project" value="UniProtKB-SubCell"/>
</dbReference>
<evidence type="ECO:0000313" key="6">
    <source>
        <dbReference type="EMBL" id="KAJ8924616.1"/>
    </source>
</evidence>
<dbReference type="EMBL" id="JANEYG010000002">
    <property type="protein sequence ID" value="KAJ8924616.1"/>
    <property type="molecule type" value="Genomic_DNA"/>
</dbReference>
<dbReference type="AlphaFoldDB" id="A0AAV8WDU4"/>
<feature type="domain" description="Receptor ligand binding region" evidence="5">
    <location>
        <begin position="5"/>
        <end position="95"/>
    </location>
</feature>
<evidence type="ECO:0000256" key="1">
    <source>
        <dbReference type="ARBA" id="ARBA00004370"/>
    </source>
</evidence>
<reference evidence="6 7" key="1">
    <citation type="journal article" date="2023" name="Insect Mol. Biol.">
        <title>Genome sequencing provides insights into the evolution of gene families encoding plant cell wall-degrading enzymes in longhorned beetles.</title>
        <authorList>
            <person name="Shin N.R."/>
            <person name="Okamura Y."/>
            <person name="Kirsch R."/>
            <person name="Pauchet Y."/>
        </authorList>
    </citation>
    <scope>NUCLEOTIDE SEQUENCE [LARGE SCALE GENOMIC DNA]</scope>
    <source>
        <strain evidence="6">EAD_L_NR</strain>
    </source>
</reference>
<comment type="subcellular location">
    <subcellularLocation>
        <location evidence="1">Membrane</location>
    </subcellularLocation>
</comment>
<comment type="caution">
    <text evidence="6">The sequence shown here is derived from an EMBL/GenBank/DDBJ whole genome shotgun (WGS) entry which is preliminary data.</text>
</comment>
<evidence type="ECO:0000256" key="3">
    <source>
        <dbReference type="ARBA" id="ARBA00022989"/>
    </source>
</evidence>
<name>A0AAV8WDU4_9CUCU</name>
<gene>
    <name evidence="6" type="ORF">NQ315_000766</name>
</gene>
<evidence type="ECO:0000256" key="2">
    <source>
        <dbReference type="ARBA" id="ARBA00022692"/>
    </source>
</evidence>
<keyword evidence="2" id="KW-0812">Transmembrane</keyword>
<evidence type="ECO:0000259" key="5">
    <source>
        <dbReference type="Pfam" id="PF01094"/>
    </source>
</evidence>
<sequence length="164" mass="18746">METRVINPCRQMEFGVQAIFGPSDPILGAHIQSICEALDVPHLEARIDFEPLSKELSINLHPSQEHMNKAFKDLMAFLNWTKVAIIYEEDYETQTLMGVIVNFGKDVPNQCLVYMFYFPLHLVAYRSSNLNPEVISDDAKVFSVHKRIQDTKEFDGSEIIIGKL</sequence>
<evidence type="ECO:0000256" key="4">
    <source>
        <dbReference type="ARBA" id="ARBA00023136"/>
    </source>
</evidence>